<reference evidence="5" key="1">
    <citation type="submission" date="2013-05" db="EMBL/GenBank/DDBJ databases">
        <title>The Genome sequence of Mucor circinelloides f. circinelloides 1006PhL.</title>
        <authorList>
            <consortium name="The Broad Institute Genomics Platform"/>
            <person name="Cuomo C."/>
            <person name="Earl A."/>
            <person name="Findley K."/>
            <person name="Lee S.C."/>
            <person name="Walker B."/>
            <person name="Young S."/>
            <person name="Zeng Q."/>
            <person name="Gargeya S."/>
            <person name="Fitzgerald M."/>
            <person name="Haas B."/>
            <person name="Abouelleil A."/>
            <person name="Allen A.W."/>
            <person name="Alvarado L."/>
            <person name="Arachchi H.M."/>
            <person name="Berlin A.M."/>
            <person name="Chapman S.B."/>
            <person name="Gainer-Dewar J."/>
            <person name="Goldberg J."/>
            <person name="Griggs A."/>
            <person name="Gujja S."/>
            <person name="Hansen M."/>
            <person name="Howarth C."/>
            <person name="Imamovic A."/>
            <person name="Ireland A."/>
            <person name="Larimer J."/>
            <person name="McCowan C."/>
            <person name="Murphy C."/>
            <person name="Pearson M."/>
            <person name="Poon T.W."/>
            <person name="Priest M."/>
            <person name="Roberts A."/>
            <person name="Saif S."/>
            <person name="Shea T."/>
            <person name="Sisk P."/>
            <person name="Sykes S."/>
            <person name="Wortman J."/>
            <person name="Nusbaum C."/>
            <person name="Birren B."/>
        </authorList>
    </citation>
    <scope>NUCLEOTIDE SEQUENCE [LARGE SCALE GENOMIC DNA]</scope>
    <source>
        <strain evidence="5">1006PhL</strain>
    </source>
</reference>
<evidence type="ECO:0000256" key="2">
    <source>
        <dbReference type="ARBA" id="ARBA00023163"/>
    </source>
</evidence>
<evidence type="ECO:0000256" key="1">
    <source>
        <dbReference type="ARBA" id="ARBA00023015"/>
    </source>
</evidence>
<dbReference type="EMBL" id="KE123961">
    <property type="protein sequence ID" value="EPB87808.1"/>
    <property type="molecule type" value="Genomic_DNA"/>
</dbReference>
<dbReference type="VEuPathDB" id="FungiDB:HMPREF1544_05337"/>
<dbReference type="GO" id="GO:0031490">
    <property type="term" value="F:chromatin DNA binding"/>
    <property type="evidence" value="ECO:0007669"/>
    <property type="project" value="TreeGrafter"/>
</dbReference>
<feature type="region of interest" description="Disordered" evidence="3">
    <location>
        <begin position="1"/>
        <end position="114"/>
    </location>
</feature>
<name>S2JYE1_MUCC1</name>
<evidence type="ECO:0000313" key="4">
    <source>
        <dbReference type="EMBL" id="EPB87808.1"/>
    </source>
</evidence>
<keyword evidence="5" id="KW-1185">Reference proteome</keyword>
<dbReference type="GO" id="GO:0016586">
    <property type="term" value="C:RSC-type complex"/>
    <property type="evidence" value="ECO:0007669"/>
    <property type="project" value="TreeGrafter"/>
</dbReference>
<dbReference type="OMA" id="FAYRRAN"/>
<feature type="compositionally biased region" description="Basic residues" evidence="3">
    <location>
        <begin position="66"/>
        <end position="75"/>
    </location>
</feature>
<sequence length="384" mass="43187">MPSGYASSAQHKREHTPKRKRSRSRSGGLDNDLNYVDEDSELSSGDDALIASDAESHLYESSGTQHARKRGRPKGHYTSERSKPQASTSAAALPSHNYVPPALPSGYESDQDPTGELKVDKYGRLLGGREYRVPTFTLPTRDDTLFMFSKDPAALLGFRDSFVFLKKNVKLIKVHIDNTEKGYLVDSNMLRSTFRTREISVVTARSVYKQFGHRIVRKGRKGRDDYYFTEEVDDEEEMHSEEEPISKDLTDKSAPLLPLIEVGRNNLAHKPTPQDAHITDLNYLHNAAVSARQFNTSLFAYRRANPTNYDLLTNVYQIPANRQTLRDTGLILPAEKKDDAPITNENTLQNAAALNDGGLMDVNAGFGQHQLQQQQQQQQQQQHA</sequence>
<proteinExistence type="predicted"/>
<dbReference type="FunCoup" id="S2JYE1">
    <property type="interactions" value="195"/>
</dbReference>
<evidence type="ECO:0000256" key="3">
    <source>
        <dbReference type="SAM" id="MobiDB-lite"/>
    </source>
</evidence>
<accession>S2JYE1</accession>
<protein>
    <recommendedName>
        <fullName evidence="6">Chromatin structure-remodeling complex protein RSC7</fullName>
    </recommendedName>
</protein>
<dbReference type="eggNOG" id="ENOG502QW07">
    <property type="taxonomic scope" value="Eukaryota"/>
</dbReference>
<evidence type="ECO:0008006" key="6">
    <source>
        <dbReference type="Google" id="ProtNLM"/>
    </source>
</evidence>
<dbReference type="STRING" id="1220926.S2JYE1"/>
<dbReference type="Pfam" id="PF08624">
    <property type="entry name" value="CRC_subunit"/>
    <property type="match status" value="1"/>
</dbReference>
<dbReference type="OrthoDB" id="5598844at2759"/>
<evidence type="ECO:0000313" key="5">
    <source>
        <dbReference type="Proteomes" id="UP000014254"/>
    </source>
</evidence>
<dbReference type="InParanoid" id="S2JYE1"/>
<dbReference type="InterPro" id="IPR013933">
    <property type="entry name" value="CRC_Rsc7/Swp82"/>
</dbReference>
<dbReference type="Proteomes" id="UP000014254">
    <property type="component" value="Unassembled WGS sequence"/>
</dbReference>
<organism evidence="4 5">
    <name type="scientific">Mucor circinelloides f. circinelloides (strain 1006PhL)</name>
    <name type="common">Mucormycosis agent</name>
    <name type="synonym">Calyptromyces circinelloides</name>
    <dbReference type="NCBI Taxonomy" id="1220926"/>
    <lineage>
        <taxon>Eukaryota</taxon>
        <taxon>Fungi</taxon>
        <taxon>Fungi incertae sedis</taxon>
        <taxon>Mucoromycota</taxon>
        <taxon>Mucoromycotina</taxon>
        <taxon>Mucoromycetes</taxon>
        <taxon>Mucorales</taxon>
        <taxon>Mucorineae</taxon>
        <taxon>Mucoraceae</taxon>
        <taxon>Mucor</taxon>
    </lineage>
</organism>
<dbReference type="AlphaFoldDB" id="S2JYE1"/>
<keyword evidence="2" id="KW-0804">Transcription</keyword>
<dbReference type="PANTHER" id="PTHR22597:SF3">
    <property type="entry name" value="CHROMATIN STRUCTURE-REMODELING COMPLEX SUBUNIT RSC7"/>
    <property type="match status" value="1"/>
</dbReference>
<dbReference type="PANTHER" id="PTHR22597">
    <property type="entry name" value="POLYCOMB GROUP PROTEIN"/>
    <property type="match status" value="1"/>
</dbReference>
<keyword evidence="1" id="KW-0805">Transcription regulation</keyword>
<feature type="compositionally biased region" description="Basic residues" evidence="3">
    <location>
        <begin position="10"/>
        <end position="24"/>
    </location>
</feature>
<gene>
    <name evidence="4" type="ORF">HMPREF1544_05337</name>
</gene>